<comment type="caution">
    <text evidence="1">The sequence shown here is derived from an EMBL/GenBank/DDBJ whole genome shotgun (WGS) entry which is preliminary data.</text>
</comment>
<dbReference type="PATRIC" id="fig|1423803.3.peg.43"/>
<dbReference type="STRING" id="1423803.FD13_GL000044"/>
<name>A0A0R2DGQ1_9LACO</name>
<gene>
    <name evidence="1" type="ORF">FD13_GL000044</name>
</gene>
<accession>A0A0R2DGQ1</accession>
<reference evidence="1 2" key="1">
    <citation type="journal article" date="2015" name="Genome Announc.">
        <title>Expanding the biotechnology potential of lactobacilli through comparative genomics of 213 strains and associated genera.</title>
        <authorList>
            <person name="Sun Z."/>
            <person name="Harris H.M."/>
            <person name="McCann A."/>
            <person name="Guo C."/>
            <person name="Argimon S."/>
            <person name="Zhang W."/>
            <person name="Yang X."/>
            <person name="Jeffery I.B."/>
            <person name="Cooney J.C."/>
            <person name="Kagawa T.F."/>
            <person name="Liu W."/>
            <person name="Song Y."/>
            <person name="Salvetti E."/>
            <person name="Wrobel A."/>
            <person name="Rasinkangas P."/>
            <person name="Parkhill J."/>
            <person name="Rea M.C."/>
            <person name="O'Sullivan O."/>
            <person name="Ritari J."/>
            <person name="Douillard F.P."/>
            <person name="Paul Ross R."/>
            <person name="Yang R."/>
            <person name="Briner A.E."/>
            <person name="Felis G.E."/>
            <person name="de Vos W.M."/>
            <person name="Barrangou R."/>
            <person name="Klaenhammer T.R."/>
            <person name="Caufield P.W."/>
            <person name="Cui Y."/>
            <person name="Zhang H."/>
            <person name="O'Toole P.W."/>
        </authorList>
    </citation>
    <scope>NUCLEOTIDE SEQUENCE [LARGE SCALE GENOMIC DNA]</scope>
    <source>
        <strain evidence="1 2">DSM 21775</strain>
    </source>
</reference>
<proteinExistence type="predicted"/>
<organism evidence="1 2">
    <name type="scientific">Levilactobacillus senmaizukei DSM 21775 = NBRC 103853</name>
    <dbReference type="NCBI Taxonomy" id="1423803"/>
    <lineage>
        <taxon>Bacteria</taxon>
        <taxon>Bacillati</taxon>
        <taxon>Bacillota</taxon>
        <taxon>Bacilli</taxon>
        <taxon>Lactobacillales</taxon>
        <taxon>Lactobacillaceae</taxon>
        <taxon>Levilactobacillus</taxon>
    </lineage>
</organism>
<dbReference type="Proteomes" id="UP000051589">
    <property type="component" value="Unassembled WGS sequence"/>
</dbReference>
<protein>
    <recommendedName>
        <fullName evidence="3">VOC domain-containing protein</fullName>
    </recommendedName>
</protein>
<dbReference type="EMBL" id="AYZH01000001">
    <property type="protein sequence ID" value="KRN03264.1"/>
    <property type="molecule type" value="Genomic_DNA"/>
</dbReference>
<evidence type="ECO:0008006" key="3">
    <source>
        <dbReference type="Google" id="ProtNLM"/>
    </source>
</evidence>
<dbReference type="Gene3D" id="3.10.180.10">
    <property type="entry name" value="2,3-Dihydroxybiphenyl 1,2-Dioxygenase, domain 1"/>
    <property type="match status" value="1"/>
</dbReference>
<evidence type="ECO:0000313" key="2">
    <source>
        <dbReference type="Proteomes" id="UP000051589"/>
    </source>
</evidence>
<dbReference type="InterPro" id="IPR029068">
    <property type="entry name" value="Glyas_Bleomycin-R_OHBP_Dase"/>
</dbReference>
<sequence>MMDGWQGNRYDRVITVKGVAFRMQKTRLMLYVNDVDLVADFWRNNFAATTVATDPLPDGSVNIVLATPFGVELSFFSREFIKQYSPEVLDNQPSVMFFSEDFAALHDRLAGATPIVDDNGQPAFGFPDPEGHYFAIGKA</sequence>
<keyword evidence="2" id="KW-1185">Reference proteome</keyword>
<evidence type="ECO:0000313" key="1">
    <source>
        <dbReference type="EMBL" id="KRN03264.1"/>
    </source>
</evidence>
<dbReference type="AlphaFoldDB" id="A0A0R2DGQ1"/>
<dbReference type="SUPFAM" id="SSF54593">
    <property type="entry name" value="Glyoxalase/Bleomycin resistance protein/Dihydroxybiphenyl dioxygenase"/>
    <property type="match status" value="1"/>
</dbReference>